<evidence type="ECO:0000313" key="1">
    <source>
        <dbReference type="EMBL" id="KAH3871941.1"/>
    </source>
</evidence>
<dbReference type="EMBL" id="JAIWYP010000002">
    <property type="protein sequence ID" value="KAH3871941.1"/>
    <property type="molecule type" value="Genomic_DNA"/>
</dbReference>
<name>A0A9D4M953_DREPO</name>
<reference evidence="1" key="1">
    <citation type="journal article" date="2019" name="bioRxiv">
        <title>The Genome of the Zebra Mussel, Dreissena polymorpha: A Resource for Invasive Species Research.</title>
        <authorList>
            <person name="McCartney M.A."/>
            <person name="Auch B."/>
            <person name="Kono T."/>
            <person name="Mallez S."/>
            <person name="Zhang Y."/>
            <person name="Obille A."/>
            <person name="Becker A."/>
            <person name="Abrahante J.E."/>
            <person name="Garbe J."/>
            <person name="Badalamenti J.P."/>
            <person name="Herman A."/>
            <person name="Mangelson H."/>
            <person name="Liachko I."/>
            <person name="Sullivan S."/>
            <person name="Sone E.D."/>
            <person name="Koren S."/>
            <person name="Silverstein K.A.T."/>
            <person name="Beckman K.B."/>
            <person name="Gohl D.M."/>
        </authorList>
    </citation>
    <scope>NUCLEOTIDE SEQUENCE</scope>
    <source>
        <strain evidence="1">Duluth1</strain>
        <tissue evidence="1">Whole animal</tissue>
    </source>
</reference>
<organism evidence="1 2">
    <name type="scientific">Dreissena polymorpha</name>
    <name type="common">Zebra mussel</name>
    <name type="synonym">Mytilus polymorpha</name>
    <dbReference type="NCBI Taxonomy" id="45954"/>
    <lineage>
        <taxon>Eukaryota</taxon>
        <taxon>Metazoa</taxon>
        <taxon>Spiralia</taxon>
        <taxon>Lophotrochozoa</taxon>
        <taxon>Mollusca</taxon>
        <taxon>Bivalvia</taxon>
        <taxon>Autobranchia</taxon>
        <taxon>Heteroconchia</taxon>
        <taxon>Euheterodonta</taxon>
        <taxon>Imparidentia</taxon>
        <taxon>Neoheterodontei</taxon>
        <taxon>Myida</taxon>
        <taxon>Dreissenoidea</taxon>
        <taxon>Dreissenidae</taxon>
        <taxon>Dreissena</taxon>
    </lineage>
</organism>
<evidence type="ECO:0000313" key="2">
    <source>
        <dbReference type="Proteomes" id="UP000828390"/>
    </source>
</evidence>
<proteinExistence type="predicted"/>
<keyword evidence="2" id="KW-1185">Reference proteome</keyword>
<gene>
    <name evidence="1" type="ORF">DPMN_035156</name>
</gene>
<dbReference type="AlphaFoldDB" id="A0A9D4M953"/>
<sequence>MQHKGAVMFAISDALFNGTWGIKVCTEELCAWTDTKGRKCASLLFSQIPLTKKEEGLEKDHSAIWENFA</sequence>
<accession>A0A9D4M953</accession>
<comment type="caution">
    <text evidence="1">The sequence shown here is derived from an EMBL/GenBank/DDBJ whole genome shotgun (WGS) entry which is preliminary data.</text>
</comment>
<dbReference type="Proteomes" id="UP000828390">
    <property type="component" value="Unassembled WGS sequence"/>
</dbReference>
<reference evidence="1" key="2">
    <citation type="submission" date="2020-11" db="EMBL/GenBank/DDBJ databases">
        <authorList>
            <person name="McCartney M.A."/>
            <person name="Auch B."/>
            <person name="Kono T."/>
            <person name="Mallez S."/>
            <person name="Becker A."/>
            <person name="Gohl D.M."/>
            <person name="Silverstein K.A.T."/>
            <person name="Koren S."/>
            <person name="Bechman K.B."/>
            <person name="Herman A."/>
            <person name="Abrahante J.E."/>
            <person name="Garbe J."/>
        </authorList>
    </citation>
    <scope>NUCLEOTIDE SEQUENCE</scope>
    <source>
        <strain evidence="1">Duluth1</strain>
        <tissue evidence="1">Whole animal</tissue>
    </source>
</reference>
<protein>
    <submittedName>
        <fullName evidence="1">Uncharacterized protein</fullName>
    </submittedName>
</protein>